<dbReference type="InterPro" id="IPR013096">
    <property type="entry name" value="Cupin_2"/>
</dbReference>
<dbReference type="AlphaFoldDB" id="A0A9X1W036"/>
<dbReference type="Pfam" id="PF07883">
    <property type="entry name" value="Cupin_2"/>
    <property type="match status" value="1"/>
</dbReference>
<dbReference type="EMBL" id="JALGBI010000001">
    <property type="protein sequence ID" value="MCJ0763628.1"/>
    <property type="molecule type" value="Genomic_DNA"/>
</dbReference>
<feature type="domain" description="Cupin type-2" evidence="1">
    <location>
        <begin position="41"/>
        <end position="111"/>
    </location>
</feature>
<reference evidence="2" key="1">
    <citation type="submission" date="2022-03" db="EMBL/GenBank/DDBJ databases">
        <authorList>
            <person name="Woo C.Y."/>
        </authorList>
    </citation>
    <scope>NUCLEOTIDE SEQUENCE</scope>
    <source>
        <strain evidence="2">CYS-02</strain>
    </source>
</reference>
<evidence type="ECO:0000259" key="1">
    <source>
        <dbReference type="Pfam" id="PF07883"/>
    </source>
</evidence>
<comment type="caution">
    <text evidence="2">The sequence shown here is derived from an EMBL/GenBank/DDBJ whole genome shotgun (WGS) entry which is preliminary data.</text>
</comment>
<dbReference type="InterPro" id="IPR014710">
    <property type="entry name" value="RmlC-like_jellyroll"/>
</dbReference>
<name>A0A9X1W036_9BURK</name>
<keyword evidence="3" id="KW-1185">Reference proteome</keyword>
<evidence type="ECO:0000313" key="2">
    <source>
        <dbReference type="EMBL" id="MCJ0763628.1"/>
    </source>
</evidence>
<protein>
    <submittedName>
        <fullName evidence="2">Cupin domain-containing protein</fullName>
    </submittedName>
</protein>
<dbReference type="InterPro" id="IPR011051">
    <property type="entry name" value="RmlC_Cupin_sf"/>
</dbReference>
<dbReference type="CDD" id="cd20299">
    <property type="entry name" value="cupin_YP766765-like"/>
    <property type="match status" value="1"/>
</dbReference>
<dbReference type="RefSeq" id="WP_243306212.1">
    <property type="nucleotide sequence ID" value="NZ_JALGBI010000001.1"/>
</dbReference>
<dbReference type="Gene3D" id="2.60.120.10">
    <property type="entry name" value="Jelly Rolls"/>
    <property type="match status" value="1"/>
</dbReference>
<dbReference type="SUPFAM" id="SSF51182">
    <property type="entry name" value="RmlC-like cupins"/>
    <property type="match status" value="1"/>
</dbReference>
<proteinExistence type="predicted"/>
<dbReference type="Proteomes" id="UP001139447">
    <property type="component" value="Unassembled WGS sequence"/>
</dbReference>
<evidence type="ECO:0000313" key="3">
    <source>
        <dbReference type="Proteomes" id="UP001139447"/>
    </source>
</evidence>
<organism evidence="2 3">
    <name type="scientific">Variovorax terrae</name>
    <dbReference type="NCBI Taxonomy" id="2923278"/>
    <lineage>
        <taxon>Bacteria</taxon>
        <taxon>Pseudomonadati</taxon>
        <taxon>Pseudomonadota</taxon>
        <taxon>Betaproteobacteria</taxon>
        <taxon>Burkholderiales</taxon>
        <taxon>Comamonadaceae</taxon>
        <taxon>Variovorax</taxon>
    </lineage>
</organism>
<gene>
    <name evidence="2" type="ORF">MMF98_10465</name>
</gene>
<accession>A0A9X1W036</accession>
<sequence>MHVTRINQALPYEAPGHQGMHMRRIQGREAGPADTVWMGVSIIEPGGGTTATASAVEKFYLVLDGELEVTAELGDAKETAVLARHDSCRIAPGESRQLHNRSALPCAVLLVMPNA</sequence>